<name>A0AAC9IYV6_VIRHA</name>
<sequence length="181" mass="20614">MKKHLVLLSLILMVGLLVACSSNFSNESDNELEVSKEESEAQKISSKNDETIIEKNWELSPEFIHFVEYESGEKGSYEIRGNKDGMGITGPFPIIAKDSQKYMWFYFGAEDIYDKPVKIKAIKKGEEDSIEVYSGTFFESAEVSPESVNMPSRLRFPSTGTWKVLVYIEEELFDTIIVKVE</sequence>
<organism evidence="2 3">
    <name type="scientific">Virgibacillus halodenitrificans</name>
    <name type="common">Bacillus halodenitrificans</name>
    <dbReference type="NCBI Taxonomy" id="1482"/>
    <lineage>
        <taxon>Bacteria</taxon>
        <taxon>Bacillati</taxon>
        <taxon>Bacillota</taxon>
        <taxon>Bacilli</taxon>
        <taxon>Bacillales</taxon>
        <taxon>Bacillaceae</taxon>
        <taxon>Virgibacillus</taxon>
    </lineage>
</organism>
<evidence type="ECO:0000313" key="3">
    <source>
        <dbReference type="Proteomes" id="UP000182945"/>
    </source>
</evidence>
<evidence type="ECO:0000256" key="1">
    <source>
        <dbReference type="SAM" id="SignalP"/>
    </source>
</evidence>
<protein>
    <recommendedName>
        <fullName evidence="4">DUF4871 domain-containing protein</fullName>
    </recommendedName>
</protein>
<dbReference type="Gene3D" id="2.60.40.3830">
    <property type="match status" value="1"/>
</dbReference>
<dbReference type="RefSeq" id="WP_071648568.1">
    <property type="nucleotide sequence ID" value="NZ_CP017962.1"/>
</dbReference>
<gene>
    <name evidence="2" type="ORF">BME96_05690</name>
</gene>
<feature type="signal peptide" evidence="1">
    <location>
        <begin position="1"/>
        <end position="19"/>
    </location>
</feature>
<evidence type="ECO:0008006" key="4">
    <source>
        <dbReference type="Google" id="ProtNLM"/>
    </source>
</evidence>
<reference evidence="2 3" key="1">
    <citation type="submission" date="2016-11" db="EMBL/GenBank/DDBJ databases">
        <title>Complete genome sequencing of Virgibacillus halodenitrificans PDB-F2.</title>
        <authorList>
            <person name="Sun Z."/>
            <person name="Zhou Y."/>
            <person name="Li H."/>
        </authorList>
    </citation>
    <scope>NUCLEOTIDE SEQUENCE [LARGE SCALE GENOMIC DNA]</scope>
    <source>
        <strain evidence="2 3">PDB-F2</strain>
    </source>
</reference>
<evidence type="ECO:0000313" key="2">
    <source>
        <dbReference type="EMBL" id="APC47689.1"/>
    </source>
</evidence>
<accession>A0AAC9IYV6</accession>
<dbReference type="AlphaFoldDB" id="A0AAC9IYV6"/>
<keyword evidence="1" id="KW-0732">Signal</keyword>
<proteinExistence type="predicted"/>
<dbReference type="Proteomes" id="UP000182945">
    <property type="component" value="Chromosome"/>
</dbReference>
<dbReference type="KEGG" id="vhl:BME96_05690"/>
<dbReference type="GeneID" id="71513873"/>
<dbReference type="EMBL" id="CP017962">
    <property type="protein sequence ID" value="APC47689.1"/>
    <property type="molecule type" value="Genomic_DNA"/>
</dbReference>
<dbReference type="PROSITE" id="PS51257">
    <property type="entry name" value="PROKAR_LIPOPROTEIN"/>
    <property type="match status" value="1"/>
</dbReference>
<feature type="chain" id="PRO_5041978594" description="DUF4871 domain-containing protein" evidence="1">
    <location>
        <begin position="20"/>
        <end position="181"/>
    </location>
</feature>